<feature type="transmembrane region" description="Helical" evidence="7">
    <location>
        <begin position="12"/>
        <end position="32"/>
    </location>
</feature>
<evidence type="ECO:0000256" key="3">
    <source>
        <dbReference type="ARBA" id="ARBA00022989"/>
    </source>
</evidence>
<feature type="transmembrane region" description="Helical" evidence="7">
    <location>
        <begin position="124"/>
        <end position="149"/>
    </location>
</feature>
<evidence type="ECO:0000256" key="4">
    <source>
        <dbReference type="ARBA" id="ARBA00023136"/>
    </source>
</evidence>
<evidence type="ECO:0000313" key="10">
    <source>
        <dbReference type="Proteomes" id="UP000249056"/>
    </source>
</evidence>
<proteinExistence type="inferred from homology"/>
<dbReference type="OrthoDB" id="5393606at2759"/>
<keyword evidence="4 7" id="KW-0472">Membrane</keyword>
<comment type="subcellular location">
    <subcellularLocation>
        <location evidence="1">Membrane</location>
        <topology evidence="1">Multi-pass membrane protein</topology>
    </subcellularLocation>
</comment>
<organism evidence="9 10">
    <name type="scientific">Monilinia fructigena</name>
    <dbReference type="NCBI Taxonomy" id="38457"/>
    <lineage>
        <taxon>Eukaryota</taxon>
        <taxon>Fungi</taxon>
        <taxon>Dikarya</taxon>
        <taxon>Ascomycota</taxon>
        <taxon>Pezizomycotina</taxon>
        <taxon>Leotiomycetes</taxon>
        <taxon>Helotiales</taxon>
        <taxon>Sclerotiniaceae</taxon>
        <taxon>Monilinia</taxon>
    </lineage>
</organism>
<comment type="caution">
    <text evidence="9">The sequence shown here is derived from an EMBL/GenBank/DDBJ whole genome shotgun (WGS) entry which is preliminary data.</text>
</comment>
<evidence type="ECO:0000256" key="5">
    <source>
        <dbReference type="ARBA" id="ARBA00038359"/>
    </source>
</evidence>
<dbReference type="InterPro" id="IPR052337">
    <property type="entry name" value="SAT4-like"/>
</dbReference>
<sequence>MADLQIHANLTIAAAAVFIPVCSATVGLRVYARHLKKVGLGADDYLIMAALVFVIGMGIAIMTEVGLKQLGYPAPALSTQIGKPNSNVAFWPGELLQIPALGFVKLSLILFYRRVFTRNAAPRFNVVTWFMIFIIILWTLSFFLSILFICGTDFSAYWTSTIVEKEHCVDTSKLHNAFAISDVVTDFVIISLPVPMIFGLHLTVARKIGILAIFSLGALTIAASIVRMIVFIQATAVNYDPHADFEFICTSGLYWSMIESGLGIIAACLPAQYVLLNTKGVQSIVASVQSAISLRSIRSSNHHPSNENAANGSERNMHGNHMYGNMHGGMETKLEPWTTGHGSDTQHITAHAEGPARYDREGELENGFGDAEGEILKSKRGIVVTNSFESREGLA</sequence>
<feature type="transmembrane region" description="Helical" evidence="7">
    <location>
        <begin position="44"/>
        <end position="63"/>
    </location>
</feature>
<feature type="transmembrane region" description="Helical" evidence="7">
    <location>
        <begin position="177"/>
        <end position="198"/>
    </location>
</feature>
<keyword evidence="10" id="KW-1185">Reference proteome</keyword>
<feature type="transmembrane region" description="Helical" evidence="7">
    <location>
        <begin position="95"/>
        <end position="112"/>
    </location>
</feature>
<dbReference type="PANTHER" id="PTHR33048">
    <property type="entry name" value="PTH11-LIKE INTEGRAL MEMBRANE PROTEIN (AFU_ORTHOLOGUE AFUA_5G11245)"/>
    <property type="match status" value="1"/>
</dbReference>
<dbReference type="InterPro" id="IPR049326">
    <property type="entry name" value="Rhodopsin_dom_fungi"/>
</dbReference>
<feature type="transmembrane region" description="Helical" evidence="7">
    <location>
        <begin position="252"/>
        <end position="276"/>
    </location>
</feature>
<dbReference type="EMBL" id="QKRW01000019">
    <property type="protein sequence ID" value="RAL63507.1"/>
    <property type="molecule type" value="Genomic_DNA"/>
</dbReference>
<comment type="similarity">
    <text evidence="5">Belongs to the SAT4 family.</text>
</comment>
<evidence type="ECO:0000256" key="1">
    <source>
        <dbReference type="ARBA" id="ARBA00004141"/>
    </source>
</evidence>
<keyword evidence="2 7" id="KW-0812">Transmembrane</keyword>
<dbReference type="AlphaFoldDB" id="A0A395IT68"/>
<name>A0A395IT68_9HELO</name>
<feature type="compositionally biased region" description="Polar residues" evidence="6">
    <location>
        <begin position="297"/>
        <end position="314"/>
    </location>
</feature>
<dbReference type="GO" id="GO:0016020">
    <property type="term" value="C:membrane"/>
    <property type="evidence" value="ECO:0007669"/>
    <property type="project" value="UniProtKB-SubCell"/>
</dbReference>
<feature type="region of interest" description="Disordered" evidence="6">
    <location>
        <begin position="297"/>
        <end position="319"/>
    </location>
</feature>
<protein>
    <recommendedName>
        <fullName evidence="8">Rhodopsin domain-containing protein</fullName>
    </recommendedName>
</protein>
<evidence type="ECO:0000256" key="2">
    <source>
        <dbReference type="ARBA" id="ARBA00022692"/>
    </source>
</evidence>
<evidence type="ECO:0000259" key="8">
    <source>
        <dbReference type="Pfam" id="PF20684"/>
    </source>
</evidence>
<evidence type="ECO:0000313" key="9">
    <source>
        <dbReference type="EMBL" id="RAL63507.1"/>
    </source>
</evidence>
<dbReference type="Proteomes" id="UP000249056">
    <property type="component" value="Unassembled WGS sequence"/>
</dbReference>
<reference evidence="9 10" key="1">
    <citation type="submission" date="2018-06" db="EMBL/GenBank/DDBJ databases">
        <title>Genome Sequence of the Brown Rot Fungal Pathogen Monilinia fructigena.</title>
        <authorList>
            <person name="Landi L."/>
            <person name="De Miccolis Angelini R.M."/>
            <person name="Pollastro S."/>
            <person name="Abate D."/>
            <person name="Faretra F."/>
            <person name="Romanazzi G."/>
        </authorList>
    </citation>
    <scope>NUCLEOTIDE SEQUENCE [LARGE SCALE GENOMIC DNA]</scope>
    <source>
        <strain evidence="9 10">Mfrg269</strain>
    </source>
</reference>
<evidence type="ECO:0000256" key="6">
    <source>
        <dbReference type="SAM" id="MobiDB-lite"/>
    </source>
</evidence>
<evidence type="ECO:0000256" key="7">
    <source>
        <dbReference type="SAM" id="Phobius"/>
    </source>
</evidence>
<dbReference type="PANTHER" id="PTHR33048:SF157">
    <property type="entry name" value="INTEGRAL MEMBRANE PROTEIN"/>
    <property type="match status" value="1"/>
</dbReference>
<feature type="domain" description="Rhodopsin" evidence="8">
    <location>
        <begin position="28"/>
        <end position="276"/>
    </location>
</feature>
<dbReference type="Pfam" id="PF20684">
    <property type="entry name" value="Fung_rhodopsin"/>
    <property type="match status" value="1"/>
</dbReference>
<accession>A0A395IT68</accession>
<keyword evidence="3 7" id="KW-1133">Transmembrane helix</keyword>
<gene>
    <name evidence="9" type="ORF">DID88_003927</name>
</gene>
<feature type="transmembrane region" description="Helical" evidence="7">
    <location>
        <begin position="210"/>
        <end position="232"/>
    </location>
</feature>